<gene>
    <name evidence="1" type="ORF">F6J89_16170</name>
</gene>
<proteinExistence type="predicted"/>
<protein>
    <submittedName>
        <fullName evidence="1">Uncharacterized protein</fullName>
    </submittedName>
</protein>
<name>A0A6B3NEQ5_9CYAN</name>
<dbReference type="AlphaFoldDB" id="A0A6B3NEQ5"/>
<reference evidence="1" key="1">
    <citation type="submission" date="2019-11" db="EMBL/GenBank/DDBJ databases">
        <title>Genomic insights into an expanded diversity of filamentous marine cyanobacteria reveals the extraordinary biosynthetic potential of Moorea and Okeania.</title>
        <authorList>
            <person name="Ferreira Leao T."/>
            <person name="Wang M."/>
            <person name="Moss N."/>
            <person name="Da Silva R."/>
            <person name="Sanders J."/>
            <person name="Nurk S."/>
            <person name="Gurevich A."/>
            <person name="Humphrey G."/>
            <person name="Reher R."/>
            <person name="Zhu Q."/>
            <person name="Belda-Ferre P."/>
            <person name="Glukhov E."/>
            <person name="Rex R."/>
            <person name="Dorrestein P.C."/>
            <person name="Knight R."/>
            <person name="Pevzner P."/>
            <person name="Gerwick W.H."/>
            <person name="Gerwick L."/>
        </authorList>
    </citation>
    <scope>NUCLEOTIDE SEQUENCE</scope>
    <source>
        <strain evidence="1">SIO1C4</strain>
    </source>
</reference>
<sequence>MNTYKTLLAFLLALSDLDTPLSSDEKKILVEIGDQLDAQPLAWESYTQPHLLKMIIANPQLDQLYKTYQSQLNNTGDIPLELLPTPAEIQQLSNTSNFWAMKGFPPKSPPTGYDQQINNVVIVTSRSEQPETAVKKLPWEKIKHFLNNQYN</sequence>
<evidence type="ECO:0000313" key="1">
    <source>
        <dbReference type="EMBL" id="NER29122.1"/>
    </source>
</evidence>
<organism evidence="1">
    <name type="scientific">Symploca sp. SIO1C4</name>
    <dbReference type="NCBI Taxonomy" id="2607765"/>
    <lineage>
        <taxon>Bacteria</taxon>
        <taxon>Bacillati</taxon>
        <taxon>Cyanobacteriota</taxon>
        <taxon>Cyanophyceae</taxon>
        <taxon>Coleofasciculales</taxon>
        <taxon>Coleofasciculaceae</taxon>
        <taxon>Symploca</taxon>
    </lineage>
</organism>
<comment type="caution">
    <text evidence="1">The sequence shown here is derived from an EMBL/GenBank/DDBJ whole genome shotgun (WGS) entry which is preliminary data.</text>
</comment>
<dbReference type="EMBL" id="JAAHFQ010000312">
    <property type="protein sequence ID" value="NER29122.1"/>
    <property type="molecule type" value="Genomic_DNA"/>
</dbReference>
<accession>A0A6B3NEQ5</accession>